<dbReference type="Proteomes" id="UP001064048">
    <property type="component" value="Chromosome 5"/>
</dbReference>
<reference evidence="1 2" key="1">
    <citation type="journal article" date="2022" name="Genome Biol. Evol.">
        <title>The Spruce Budworm Genome: Reconstructing the Evolutionary History of Antifreeze Proteins.</title>
        <authorList>
            <person name="Beliveau C."/>
            <person name="Gagne P."/>
            <person name="Picq S."/>
            <person name="Vernygora O."/>
            <person name="Keeling C.I."/>
            <person name="Pinkney K."/>
            <person name="Doucet D."/>
            <person name="Wen F."/>
            <person name="Johnston J.S."/>
            <person name="Maaroufi H."/>
            <person name="Boyle B."/>
            <person name="Laroche J."/>
            <person name="Dewar K."/>
            <person name="Juretic N."/>
            <person name="Blackburn G."/>
            <person name="Nisole A."/>
            <person name="Brunet B."/>
            <person name="Brandao M."/>
            <person name="Lumley L."/>
            <person name="Duan J."/>
            <person name="Quan G."/>
            <person name="Lucarotti C.J."/>
            <person name="Roe A.D."/>
            <person name="Sperling F.A.H."/>
            <person name="Levesque R.C."/>
            <person name="Cusson M."/>
        </authorList>
    </citation>
    <scope>NUCLEOTIDE SEQUENCE [LARGE SCALE GENOMIC DNA]</scope>
    <source>
        <strain evidence="1">Glfc:IPQL:Cfum</strain>
    </source>
</reference>
<keyword evidence="2" id="KW-1185">Reference proteome</keyword>
<sequence>MAFVYSCCFWFSLRLGGILIGLFSLVKALIVLVACGMAHANPEKVKEEIIMWTNDLILIYTKGYMDNLTAMVELVRLVILSMLVVTGLLVLKKNTMDIGLLIGASVASGFLLCSNHRETAPGSRGEQIQDVPSRLGRHTLSQKHADKPGANIHGSPEEEE</sequence>
<comment type="caution">
    <text evidence="1">The sequence shown here is derived from an EMBL/GenBank/DDBJ whole genome shotgun (WGS) entry which is preliminary data.</text>
</comment>
<proteinExistence type="predicted"/>
<evidence type="ECO:0000313" key="1">
    <source>
        <dbReference type="EMBL" id="KAI8435010.1"/>
    </source>
</evidence>
<organism evidence="1 2">
    <name type="scientific">Choristoneura fumiferana</name>
    <name type="common">Spruce budworm moth</name>
    <name type="synonym">Archips fumiferana</name>
    <dbReference type="NCBI Taxonomy" id="7141"/>
    <lineage>
        <taxon>Eukaryota</taxon>
        <taxon>Metazoa</taxon>
        <taxon>Ecdysozoa</taxon>
        <taxon>Arthropoda</taxon>
        <taxon>Hexapoda</taxon>
        <taxon>Insecta</taxon>
        <taxon>Pterygota</taxon>
        <taxon>Neoptera</taxon>
        <taxon>Endopterygota</taxon>
        <taxon>Lepidoptera</taxon>
        <taxon>Glossata</taxon>
        <taxon>Ditrysia</taxon>
        <taxon>Tortricoidea</taxon>
        <taxon>Tortricidae</taxon>
        <taxon>Tortricinae</taxon>
        <taxon>Choristoneura</taxon>
    </lineage>
</organism>
<evidence type="ECO:0000313" key="2">
    <source>
        <dbReference type="Proteomes" id="UP001064048"/>
    </source>
</evidence>
<gene>
    <name evidence="1" type="ORF">MSG28_003446</name>
</gene>
<name>A0ACC0KFA6_CHOFU</name>
<protein>
    <submittedName>
        <fullName evidence="1">Uncharacterized protein</fullName>
    </submittedName>
</protein>
<accession>A0ACC0KFA6</accession>
<dbReference type="EMBL" id="CM046105">
    <property type="protein sequence ID" value="KAI8435010.1"/>
    <property type="molecule type" value="Genomic_DNA"/>
</dbReference>